<dbReference type="EMBL" id="JAMQBK010000008">
    <property type="protein sequence ID" value="MCM2369500.1"/>
    <property type="molecule type" value="Genomic_DNA"/>
</dbReference>
<evidence type="ECO:0000313" key="3">
    <source>
        <dbReference type="Proteomes" id="UP001202961"/>
    </source>
</evidence>
<dbReference type="RefSeq" id="WP_250927165.1">
    <property type="nucleotide sequence ID" value="NZ_JAMQBK010000008.1"/>
</dbReference>
<proteinExistence type="predicted"/>
<organism evidence="2 3">
    <name type="scientific">Aporhodopirellula aestuarii</name>
    <dbReference type="NCBI Taxonomy" id="2950107"/>
    <lineage>
        <taxon>Bacteria</taxon>
        <taxon>Pseudomonadati</taxon>
        <taxon>Planctomycetota</taxon>
        <taxon>Planctomycetia</taxon>
        <taxon>Pirellulales</taxon>
        <taxon>Pirellulaceae</taxon>
        <taxon>Aporhodopirellula</taxon>
    </lineage>
</organism>
<name>A0ABT0TY55_9BACT</name>
<keyword evidence="1" id="KW-0732">Signal</keyword>
<protein>
    <submittedName>
        <fullName evidence="2">Uncharacterized protein</fullName>
    </submittedName>
</protein>
<evidence type="ECO:0000256" key="1">
    <source>
        <dbReference type="SAM" id="SignalP"/>
    </source>
</evidence>
<gene>
    <name evidence="2" type="ORF">NB063_02575</name>
</gene>
<reference evidence="2 3" key="1">
    <citation type="journal article" date="2022" name="Syst. Appl. Microbiol.">
        <title>Rhodopirellula aestuarii sp. nov., a novel member of the genus Rhodopirellula isolated from brackish sediments collected in the Tagus River estuary, Portugal.</title>
        <authorList>
            <person name="Vitorino I.R."/>
            <person name="Klimek D."/>
            <person name="Calusinska M."/>
            <person name="Lobo-da-Cunha A."/>
            <person name="Vasconcelos V."/>
            <person name="Lage O.M."/>
        </authorList>
    </citation>
    <scope>NUCLEOTIDE SEQUENCE [LARGE SCALE GENOMIC DNA]</scope>
    <source>
        <strain evidence="2 3">ICT_H3.1</strain>
    </source>
</reference>
<feature type="chain" id="PRO_5047214602" evidence="1">
    <location>
        <begin position="26"/>
        <end position="620"/>
    </location>
</feature>
<evidence type="ECO:0000313" key="2">
    <source>
        <dbReference type="EMBL" id="MCM2369500.1"/>
    </source>
</evidence>
<dbReference type="Proteomes" id="UP001202961">
    <property type="component" value="Unassembled WGS sequence"/>
</dbReference>
<comment type="caution">
    <text evidence="2">The sequence shown here is derived from an EMBL/GenBank/DDBJ whole genome shotgun (WGS) entry which is preliminary data.</text>
</comment>
<feature type="signal peptide" evidence="1">
    <location>
        <begin position="1"/>
        <end position="25"/>
    </location>
</feature>
<accession>A0ABT0TY55</accession>
<keyword evidence="3" id="KW-1185">Reference proteome</keyword>
<sequence length="620" mass="67645">MLRNTLIFICAVLLTPLASMTSASAQITVKKTLSITGTVESVSAAGLVVKDDSGKAHTVRVQPVDQENVALADGRLLRFPAEIQVIGNYTIDDLKAGQTIQFQGQVNRVGRTAGEIQNISLVSGAEASSGIRVIEEASGTGAFFTCEIVCQFTRVSNGRLLVQVPANNGFTRKQVLSFQLADDATVSFQSNDIRRAAAGSKVVRLEAARLNTGDLVAKAVEIEIGGETTARASVDDKLLARYRHLSDEPQPPRLVRSSHFAFMTDVSDRQARIILDKLETMAGLLTKYFGRAPTGVVEGFVVRDLSGWPNGLLKEPAGIAKIESGAGICFNSSLGSQRRAVLYSCDDHGVVQHECTHGFCYLAFGSTGPTWLSEGVAEMGQYWKADQLAVNVSPTVMSYLQRAEPKKKLLEIAVPGRVDAGTWQDYAWRWALCHLLANNPNYADRFKPLAIALMEKREGVSFAAVYGPVAQQIAFEYDLFLNTLDNGYRADLCAWQWNERFAALQGSRRMQKKIAAAYGWQASGVTLEKAVSYDIASVGTWKIAQDGSEYDADGDSDGRGKLVGVIFDDFQLSDPIPIGKLKRLEAVSDGQLYLRCQDDWNKLADNEGELTVHVRRTPES</sequence>
<dbReference type="Gene3D" id="2.60.120.430">
    <property type="entry name" value="Galactose-binding lectin"/>
    <property type="match status" value="1"/>
</dbReference>